<accession>A0A6J6E178</accession>
<keyword evidence="2" id="KW-1133">Transmembrane helix</keyword>
<protein>
    <submittedName>
        <fullName evidence="3">Unannotated protein</fullName>
    </submittedName>
</protein>
<gene>
    <name evidence="3" type="ORF">UFOPK1591_01098</name>
</gene>
<dbReference type="InterPro" id="IPR042229">
    <property type="entry name" value="Listeria/Bacterioides_rpt_sf"/>
</dbReference>
<keyword evidence="2" id="KW-0812">Transmembrane</keyword>
<dbReference type="GO" id="GO:0030313">
    <property type="term" value="C:cell envelope"/>
    <property type="evidence" value="ECO:0007669"/>
    <property type="project" value="UniProtKB-SubCell"/>
</dbReference>
<feature type="transmembrane region" description="Helical" evidence="2">
    <location>
        <begin position="226"/>
        <end position="246"/>
    </location>
</feature>
<dbReference type="Gene3D" id="2.60.40.4270">
    <property type="entry name" value="Listeria-Bacteroides repeat domain"/>
    <property type="match status" value="1"/>
</dbReference>
<name>A0A6J6E178_9ZZZZ</name>
<reference evidence="3" key="1">
    <citation type="submission" date="2020-05" db="EMBL/GenBank/DDBJ databases">
        <authorList>
            <person name="Chiriac C."/>
            <person name="Salcher M."/>
            <person name="Ghai R."/>
            <person name="Kavagutti S V."/>
        </authorList>
    </citation>
    <scope>NUCLEOTIDE SEQUENCE</scope>
</reference>
<dbReference type="AlphaFoldDB" id="A0A6J6E178"/>
<dbReference type="InterPro" id="IPR013378">
    <property type="entry name" value="InlB-like_B-rpt"/>
</dbReference>
<keyword evidence="2" id="KW-0472">Membrane</keyword>
<evidence type="ECO:0000256" key="2">
    <source>
        <dbReference type="SAM" id="Phobius"/>
    </source>
</evidence>
<dbReference type="Pfam" id="PF09479">
    <property type="entry name" value="Flg_new"/>
    <property type="match status" value="1"/>
</dbReference>
<dbReference type="EMBL" id="CAEZTD010000091">
    <property type="protein sequence ID" value="CAB4567128.1"/>
    <property type="molecule type" value="Genomic_DNA"/>
</dbReference>
<sequence>MTFLATPRYRVTPVRSLKFVFSFIGAALVGATTFVASPALALDPHIQYVECGNVGSNELYGEIYIQAGQDVTFIFSPGTCLEAYWNDWNPALSNDLALFGTLERTFAAEDVVFGNLFKILYADGVHFVQLRFLNLSADHTVSFNPNGGTGAIPPSTGSGSLTLPSNTITRDDMTFMGWATSQANADAGIVAFADAATINVSSDITLFAVWSAKSGSALASTGASNVWPSVFLAGGIILLGCGMVFARRRARR</sequence>
<organism evidence="3">
    <name type="scientific">freshwater metagenome</name>
    <dbReference type="NCBI Taxonomy" id="449393"/>
    <lineage>
        <taxon>unclassified sequences</taxon>
        <taxon>metagenomes</taxon>
        <taxon>ecological metagenomes</taxon>
    </lineage>
</organism>
<proteinExistence type="predicted"/>
<comment type="subcellular location">
    <subcellularLocation>
        <location evidence="1">Cell envelope</location>
    </subcellularLocation>
</comment>
<evidence type="ECO:0000256" key="1">
    <source>
        <dbReference type="ARBA" id="ARBA00004196"/>
    </source>
</evidence>
<evidence type="ECO:0000313" key="3">
    <source>
        <dbReference type="EMBL" id="CAB4567128.1"/>
    </source>
</evidence>